<sequence length="260" mass="29567">LLLSSFPKDLGDVPQQEISRFTGYKAWHPKVIGYSFQMSDAMTFLSFVTTGAAAYLSLKWTEKPPPNKKYVSHLIKNGVKVSTLAFNRVIAYYIAITFIAVAAYMILDVGKLWSATGVLHNVFEIVIMLMLHFGGKIKSHAVFAWVGAYVSIVFSLNVWLEWPQDALWFKFQGLCLDYSLIVLFVRLYFTTRKKLRDDESEIPLTEDDIVQTTEQATELDYDFYPNTVHHPYQLWLLILASVVHLIGNIGNSIWVDSGLA</sequence>
<feature type="non-terminal residue" evidence="1">
    <location>
        <position position="260"/>
    </location>
</feature>
<gene>
    <name evidence="1" type="ORF">DHETER_LOCUS11269</name>
</gene>
<proteinExistence type="predicted"/>
<dbReference type="EMBL" id="CAJVPU010024160">
    <property type="protein sequence ID" value="CAG8691302.1"/>
    <property type="molecule type" value="Genomic_DNA"/>
</dbReference>
<organism evidence="1 2">
    <name type="scientific">Dentiscutata heterogama</name>
    <dbReference type="NCBI Taxonomy" id="1316150"/>
    <lineage>
        <taxon>Eukaryota</taxon>
        <taxon>Fungi</taxon>
        <taxon>Fungi incertae sedis</taxon>
        <taxon>Mucoromycota</taxon>
        <taxon>Glomeromycotina</taxon>
        <taxon>Glomeromycetes</taxon>
        <taxon>Diversisporales</taxon>
        <taxon>Gigasporaceae</taxon>
        <taxon>Dentiscutata</taxon>
    </lineage>
</organism>
<name>A0ACA9P5Z6_9GLOM</name>
<accession>A0ACA9P5Z6</accession>
<evidence type="ECO:0000313" key="2">
    <source>
        <dbReference type="Proteomes" id="UP000789702"/>
    </source>
</evidence>
<feature type="non-terminal residue" evidence="1">
    <location>
        <position position="1"/>
    </location>
</feature>
<reference evidence="1" key="1">
    <citation type="submission" date="2021-06" db="EMBL/GenBank/DDBJ databases">
        <authorList>
            <person name="Kallberg Y."/>
            <person name="Tangrot J."/>
            <person name="Rosling A."/>
        </authorList>
    </citation>
    <scope>NUCLEOTIDE SEQUENCE</scope>
    <source>
        <strain evidence="1">IL203A</strain>
    </source>
</reference>
<evidence type="ECO:0000313" key="1">
    <source>
        <dbReference type="EMBL" id="CAG8691302.1"/>
    </source>
</evidence>
<protein>
    <submittedName>
        <fullName evidence="1">3553_t:CDS:1</fullName>
    </submittedName>
</protein>
<dbReference type="Proteomes" id="UP000789702">
    <property type="component" value="Unassembled WGS sequence"/>
</dbReference>
<comment type="caution">
    <text evidence="1">The sequence shown here is derived from an EMBL/GenBank/DDBJ whole genome shotgun (WGS) entry which is preliminary data.</text>
</comment>
<keyword evidence="2" id="KW-1185">Reference proteome</keyword>